<protein>
    <submittedName>
        <fullName evidence="2">Uncharacterized protein</fullName>
    </submittedName>
</protein>
<name>A0ABM8JNT8_9MOLU</name>
<evidence type="ECO:0000256" key="1">
    <source>
        <dbReference type="SAM" id="Coils"/>
    </source>
</evidence>
<proteinExistence type="predicted"/>
<dbReference type="EMBL" id="AP028955">
    <property type="protein sequence ID" value="BET39020.1"/>
    <property type="molecule type" value="Genomic_DNA"/>
</dbReference>
<evidence type="ECO:0000313" key="2">
    <source>
        <dbReference type="EMBL" id="BET39020.1"/>
    </source>
</evidence>
<evidence type="ECO:0000313" key="3">
    <source>
        <dbReference type="Proteomes" id="UP001473424"/>
    </source>
</evidence>
<dbReference type="Proteomes" id="UP001473424">
    <property type="component" value="Chromosome"/>
</dbReference>
<keyword evidence="3" id="KW-1185">Reference proteome</keyword>
<accession>A0ABM8JNT8</accession>
<feature type="coiled-coil region" evidence="1">
    <location>
        <begin position="21"/>
        <end position="48"/>
    </location>
</feature>
<dbReference type="RefSeq" id="WP_353305903.1">
    <property type="nucleotide sequence ID" value="NZ_AP028955.1"/>
</dbReference>
<sequence>MLNNNHQICLLETELKQEPNNEKIKNKIKNLIEEIEKLTDEKIKLLITKTKKKKKR</sequence>
<gene>
    <name evidence="2" type="ORF">SAP269_16090</name>
</gene>
<reference evidence="3" key="1">
    <citation type="journal article" date="2024" name="FEMS Microbiol. Lett.">
        <title>Genomic insights into Spiroplasma endosymbionts that induce male-killing and protective phenotypes in the pea aphid.</title>
        <authorList>
            <person name="Arai H."/>
            <person name="Legeai F."/>
            <person name="Kageyama D."/>
            <person name="Sugio A."/>
            <person name="Simon J.C."/>
        </authorList>
    </citation>
    <scope>NUCLEOTIDE SEQUENCE [LARGE SCALE GENOMIC DNA]</scope>
    <source>
        <strain evidence="3">sAp269</strain>
    </source>
</reference>
<keyword evidence="1" id="KW-0175">Coiled coil</keyword>
<organism evidence="2 3">
    <name type="scientific">Spiroplasma ixodetis</name>
    <dbReference type="NCBI Taxonomy" id="2141"/>
    <lineage>
        <taxon>Bacteria</taxon>
        <taxon>Bacillati</taxon>
        <taxon>Mycoplasmatota</taxon>
        <taxon>Mollicutes</taxon>
        <taxon>Entomoplasmatales</taxon>
        <taxon>Spiroplasmataceae</taxon>
        <taxon>Spiroplasma</taxon>
    </lineage>
</organism>